<proteinExistence type="predicted"/>
<dbReference type="AlphaFoldDB" id="A0A0F4NNU7"/>
<name>A0A0F4NNU7_9VIBR</name>
<dbReference type="STRING" id="579748.TW81_02270"/>
<dbReference type="Proteomes" id="UP000033673">
    <property type="component" value="Unassembled WGS sequence"/>
</dbReference>
<keyword evidence="2" id="KW-1185">Reference proteome</keyword>
<comment type="caution">
    <text evidence="1">The sequence shown here is derived from an EMBL/GenBank/DDBJ whole genome shotgun (WGS) entry which is preliminary data.</text>
</comment>
<protein>
    <submittedName>
        <fullName evidence="1">Uncharacterized protein</fullName>
    </submittedName>
</protein>
<gene>
    <name evidence="1" type="ORF">TW81_02270</name>
</gene>
<dbReference type="EMBL" id="JXXV01000006">
    <property type="protein sequence ID" value="KJY84840.1"/>
    <property type="molecule type" value="Genomic_DNA"/>
</dbReference>
<dbReference type="RefSeq" id="WP_045954107.1">
    <property type="nucleotide sequence ID" value="NZ_JXXV01000006.1"/>
</dbReference>
<dbReference type="PATRIC" id="fig|579748.3.peg.471"/>
<dbReference type="OrthoDB" id="7226142at2"/>
<accession>A0A0F4NNU7</accession>
<organism evidence="1 2">
    <name type="scientific">Vibrio galatheae</name>
    <dbReference type="NCBI Taxonomy" id="579748"/>
    <lineage>
        <taxon>Bacteria</taxon>
        <taxon>Pseudomonadati</taxon>
        <taxon>Pseudomonadota</taxon>
        <taxon>Gammaproteobacteria</taxon>
        <taxon>Vibrionales</taxon>
        <taxon>Vibrionaceae</taxon>
        <taxon>Vibrio</taxon>
    </lineage>
</organism>
<sequence length="636" mass="68246">MSKYQEALQALVNAEKAGAPEEQLRALAQYAHHLKSTQADRPPEFEATPYDYADAALQGLTFGFNDEIQSGIGAGINVLTGGDWDYEERQQAKTARRKQFQENAPISAVATEGAGGMVTGAAGAAKALATQVAKKAPKLATSVIGALEGAVYGAGQADTLEEVPQDAAVGAGVGAVAAPLLGGLINKGGELTKKGTGWIWNRLNDNPEKQAKRFAQELAGYTGKSIDEIAESYRKAGSEAVLADLDPNLQAGASLTTRGMSNARTKATNFLNDRQSNQQDRITKAANDLFGNQGDELEAIVSDIAQQRSRQADELYGVAYGKELQPSESLESLVGRLDEIGAFDKASKLANIEGRDPSSIGDVEMLDYAKRHLDDLITSAKRQGNNNEARVYTKLKEDLIETVDQQVPEYRAARDAFAGESALIEAAEAGVNFDKMSVKEIESLMETASASEAELFRTGVGRAIKDKMDKVADTHNAGQRLFGKPEQRKKLIAVTGSEESADMLLDQIEREAMYTQTRQRLTGNSMTADNQTIQQEANASVTGQRLSEVASGNWLGTAMDTVNALLKGKDTTPEFKDELAKILLNPNLSESELRRILTHRGIPPERLNQVLTTSGNSVRGAIVPGLLAPSAGMMDQ</sequence>
<evidence type="ECO:0000313" key="1">
    <source>
        <dbReference type="EMBL" id="KJY84840.1"/>
    </source>
</evidence>
<reference evidence="1 2" key="1">
    <citation type="journal article" date="2015" name="BMC Genomics">
        <title>Genome mining reveals unlocked bioactive potential of marine Gram-negative bacteria.</title>
        <authorList>
            <person name="Machado H."/>
            <person name="Sonnenschein E.C."/>
            <person name="Melchiorsen J."/>
            <person name="Gram L."/>
        </authorList>
    </citation>
    <scope>NUCLEOTIDE SEQUENCE [LARGE SCALE GENOMIC DNA]</scope>
    <source>
        <strain evidence="1 2">S2757</strain>
    </source>
</reference>
<evidence type="ECO:0000313" key="2">
    <source>
        <dbReference type="Proteomes" id="UP000033673"/>
    </source>
</evidence>